<accession>A0A381RVR2</accession>
<dbReference type="PRINTS" id="PR00145">
    <property type="entry name" value="ARGSUCLYASE"/>
</dbReference>
<dbReference type="PANTHER" id="PTHR43172">
    <property type="entry name" value="ADENYLOSUCCINATE LYASE"/>
    <property type="match status" value="1"/>
</dbReference>
<proteinExistence type="inferred from homology"/>
<dbReference type="PRINTS" id="PR00149">
    <property type="entry name" value="FUMRATELYASE"/>
</dbReference>
<dbReference type="Pfam" id="PF00206">
    <property type="entry name" value="Lyase_1"/>
    <property type="match status" value="1"/>
</dbReference>
<dbReference type="SUPFAM" id="SSF48557">
    <property type="entry name" value="L-aspartase-like"/>
    <property type="match status" value="1"/>
</dbReference>
<comment type="similarity">
    <text evidence="1">Belongs to the class-II fumarase/aspartase family.</text>
</comment>
<organism evidence="3">
    <name type="scientific">marine metagenome</name>
    <dbReference type="NCBI Taxonomy" id="408172"/>
    <lineage>
        <taxon>unclassified sequences</taxon>
        <taxon>metagenomes</taxon>
        <taxon>ecological metagenomes</taxon>
    </lineage>
</organism>
<feature type="domain" description="Adenylosuccinate lyase C-terminal" evidence="2">
    <location>
        <begin position="365"/>
        <end position="444"/>
    </location>
</feature>
<protein>
    <recommendedName>
        <fullName evidence="2">Adenylosuccinate lyase C-terminal domain-containing protein</fullName>
    </recommendedName>
</protein>
<dbReference type="AlphaFoldDB" id="A0A381RVR2"/>
<dbReference type="GO" id="GO:0019619">
    <property type="term" value="P:3,4-dihydroxybenzoate catabolic process"/>
    <property type="evidence" value="ECO:0007669"/>
    <property type="project" value="InterPro"/>
</dbReference>
<dbReference type="InterPro" id="IPR020557">
    <property type="entry name" value="Fumarate_lyase_CS"/>
</dbReference>
<dbReference type="PANTHER" id="PTHR43172:SF2">
    <property type="entry name" value="ADENYLOSUCCINATE LYASE C-TERMINAL DOMAIN-CONTAINING PROTEIN"/>
    <property type="match status" value="1"/>
</dbReference>
<dbReference type="SMART" id="SM00998">
    <property type="entry name" value="ADSL_C"/>
    <property type="match status" value="1"/>
</dbReference>
<evidence type="ECO:0000256" key="1">
    <source>
        <dbReference type="ARBA" id="ARBA00034772"/>
    </source>
</evidence>
<dbReference type="CDD" id="cd01597">
    <property type="entry name" value="pCLME"/>
    <property type="match status" value="1"/>
</dbReference>
<dbReference type="NCBIfam" id="TIGR02426">
    <property type="entry name" value="protocat_pcaB"/>
    <property type="match status" value="1"/>
</dbReference>
<sequence>MFVGNRLHGVLLAEPRVAEQFAARAQLQAMLDVEVALAEAEAEVGVVPESCVEPIRTAACADLYDHRALAVDVAHVGIPAVGVVRHLTAQVAAADPAAARYVHWGATSQDIMDTGLVLQLRAAVAVVCEYLANAADAAADLTRRYADAPMAGRTWLQQATPVSFGLKAAGWLDALDRTRRRVDVALDDAQVLQFGGATGTLASLGSEGPAVADELARRLCLRTADTPWHAHRDRLAQLGCTLGVATGAVGKIARDLGLMAQTEVREAWEQPVDGRGGSSTMPHKQNPVGTSVALAAATRVPGLVATVLGAMQHEHERGLGAWQAEWDALPDLVVVSAAGARALADGLDGLVVDPARMRANLDATGGLGLAESVAMALAVPLGKSDAHACVEAACRLAHDEGRPLGEVLADDPQVTEHLDRSEIARRLSPEHYLGSARVFIDRVLDRHTAASG</sequence>
<dbReference type="InterPro" id="IPR019468">
    <property type="entry name" value="AdenyloSucc_lyase_C"/>
</dbReference>
<dbReference type="Pfam" id="PF10397">
    <property type="entry name" value="ADSL_C"/>
    <property type="match status" value="1"/>
</dbReference>
<dbReference type="EMBL" id="UINC01002369">
    <property type="protein sequence ID" value="SUZ95950.1"/>
    <property type="molecule type" value="Genomic_DNA"/>
</dbReference>
<dbReference type="Gene3D" id="1.10.40.30">
    <property type="entry name" value="Fumarase/aspartase (C-terminal domain)"/>
    <property type="match status" value="1"/>
</dbReference>
<dbReference type="Gene3D" id="1.20.200.10">
    <property type="entry name" value="Fumarase/aspartase (Central domain)"/>
    <property type="match status" value="1"/>
</dbReference>
<dbReference type="InterPro" id="IPR008948">
    <property type="entry name" value="L-Aspartase-like"/>
</dbReference>
<evidence type="ECO:0000259" key="2">
    <source>
        <dbReference type="SMART" id="SM00998"/>
    </source>
</evidence>
<dbReference type="InterPro" id="IPR000362">
    <property type="entry name" value="Fumarate_lyase_fam"/>
</dbReference>
<evidence type="ECO:0000313" key="3">
    <source>
        <dbReference type="EMBL" id="SUZ95950.1"/>
    </source>
</evidence>
<dbReference type="GO" id="GO:0003824">
    <property type="term" value="F:catalytic activity"/>
    <property type="evidence" value="ECO:0007669"/>
    <property type="project" value="InterPro"/>
</dbReference>
<gene>
    <name evidence="3" type="ORF">METZ01_LOCUS48804</name>
</gene>
<name>A0A381RVR2_9ZZZZ</name>
<reference evidence="3" key="1">
    <citation type="submission" date="2018-05" db="EMBL/GenBank/DDBJ databases">
        <authorList>
            <person name="Lanie J.A."/>
            <person name="Ng W.-L."/>
            <person name="Kazmierczak K.M."/>
            <person name="Andrzejewski T.M."/>
            <person name="Davidsen T.M."/>
            <person name="Wayne K.J."/>
            <person name="Tettelin H."/>
            <person name="Glass J.I."/>
            <person name="Rusch D."/>
            <person name="Podicherti R."/>
            <person name="Tsui H.-C.T."/>
            <person name="Winkler M.E."/>
        </authorList>
    </citation>
    <scope>NUCLEOTIDE SEQUENCE</scope>
</reference>
<dbReference type="InterPro" id="IPR022761">
    <property type="entry name" value="Fumarate_lyase_N"/>
</dbReference>
<dbReference type="PROSITE" id="PS00163">
    <property type="entry name" value="FUMARATE_LYASES"/>
    <property type="match status" value="1"/>
</dbReference>
<dbReference type="InterPro" id="IPR012789">
    <property type="entry name" value="Protocat_PcaB-like"/>
</dbReference>